<protein>
    <submittedName>
        <fullName evidence="1">Uncharacterized protein</fullName>
    </submittedName>
</protein>
<dbReference type="AlphaFoldDB" id="A0A3B9KZE3"/>
<name>A0A3B9KZE3_9PROT</name>
<evidence type="ECO:0000313" key="1">
    <source>
        <dbReference type="EMBL" id="HAE94082.1"/>
    </source>
</evidence>
<dbReference type="Proteomes" id="UP000259173">
    <property type="component" value="Unassembled WGS sequence"/>
</dbReference>
<accession>A0A3B9KZE3</accession>
<sequence length="60" mass="6094">MSQAVQVAAQLLRQYGDDAEVIATLRAAEVAAQGDAEALAHWDEVIACLSGSGAPDGPAN</sequence>
<comment type="caution">
    <text evidence="1">The sequence shown here is derived from an EMBL/GenBank/DDBJ whole genome shotgun (WGS) entry which is preliminary data.</text>
</comment>
<reference evidence="1 2" key="1">
    <citation type="journal article" date="2018" name="Nat. Biotechnol.">
        <title>A standardized bacterial taxonomy based on genome phylogeny substantially revises the tree of life.</title>
        <authorList>
            <person name="Parks D.H."/>
            <person name="Chuvochina M."/>
            <person name="Waite D.W."/>
            <person name="Rinke C."/>
            <person name="Skarshewski A."/>
            <person name="Chaumeil P.A."/>
            <person name="Hugenholtz P."/>
        </authorList>
    </citation>
    <scope>NUCLEOTIDE SEQUENCE [LARGE SCALE GENOMIC DNA]</scope>
    <source>
        <strain evidence="1">UBA8557</strain>
    </source>
</reference>
<proteinExistence type="predicted"/>
<organism evidence="1 2">
    <name type="scientific">Hyphomonas atlantica</name>
    <dbReference type="NCBI Taxonomy" id="1280948"/>
    <lineage>
        <taxon>Bacteria</taxon>
        <taxon>Pseudomonadati</taxon>
        <taxon>Pseudomonadota</taxon>
        <taxon>Alphaproteobacteria</taxon>
        <taxon>Hyphomonadales</taxon>
        <taxon>Hyphomonadaceae</taxon>
        <taxon>Hyphomonas</taxon>
    </lineage>
</organism>
<dbReference type="EMBL" id="DMBR01000183">
    <property type="protein sequence ID" value="HAE94082.1"/>
    <property type="molecule type" value="Genomic_DNA"/>
</dbReference>
<gene>
    <name evidence="1" type="ORF">DCG65_05950</name>
</gene>
<evidence type="ECO:0000313" key="2">
    <source>
        <dbReference type="Proteomes" id="UP000259173"/>
    </source>
</evidence>
<dbReference type="RefSeq" id="WP_348763850.1">
    <property type="nucleotide sequence ID" value="NZ_CAXEMP010000343.1"/>
</dbReference>